<dbReference type="GeneID" id="17309384"/>
<evidence type="ECO:0000256" key="2">
    <source>
        <dbReference type="ARBA" id="ARBA00007104"/>
    </source>
</evidence>
<evidence type="ECO:0000313" key="11">
    <source>
        <dbReference type="EMBL" id="EKX52597.1"/>
    </source>
</evidence>
<evidence type="ECO:0000256" key="6">
    <source>
        <dbReference type="ARBA" id="ARBA00023136"/>
    </source>
</evidence>
<evidence type="ECO:0000256" key="9">
    <source>
        <dbReference type="SAM" id="Phobius"/>
    </source>
</evidence>
<keyword evidence="3 8" id="KW-0812">Transmembrane</keyword>
<dbReference type="EnsemblProtists" id="EKX52597">
    <property type="protein sequence ID" value="EKX52597"/>
    <property type="gene ID" value="GUITHDRAFT_157078"/>
</dbReference>
<dbReference type="SMART" id="SM01190">
    <property type="entry name" value="EMP24_GP25L"/>
    <property type="match status" value="1"/>
</dbReference>
<dbReference type="STRING" id="905079.L1JW34"/>
<reference evidence="12" key="3">
    <citation type="submission" date="2015-06" db="UniProtKB">
        <authorList>
            <consortium name="EnsemblProtists"/>
        </authorList>
    </citation>
    <scope>IDENTIFICATION</scope>
</reference>
<dbReference type="Proteomes" id="UP000011087">
    <property type="component" value="Unassembled WGS sequence"/>
</dbReference>
<keyword evidence="4" id="KW-0732">Signal</keyword>
<dbReference type="RefSeq" id="XP_005839577.1">
    <property type="nucleotide sequence ID" value="XM_005839520.1"/>
</dbReference>
<comment type="similarity">
    <text evidence="2 8">Belongs to the EMP24/GP25L family.</text>
</comment>
<protein>
    <recommendedName>
        <fullName evidence="10">GOLD domain-containing protein</fullName>
    </recommendedName>
</protein>
<sequence length="146" mass="16660">MVTGPDEKTIYSVQKETEGRFTFMSHETGTYRFCFGNSMSTVTPKTVSFSLLVGEDTQQARVAKSEHVTPLEKSVMALAEGLQQIQTEQEYMRMRERAHRNTSESTNARVLWWALIEAGALLLMSVIQIVYLRNFFENKRASNRGV</sequence>
<comment type="subcellular location">
    <subcellularLocation>
        <location evidence="7">Endomembrane system</location>
        <topology evidence="7">Single-pass membrane protein</topology>
    </subcellularLocation>
    <subcellularLocation>
        <location evidence="1 8">Membrane</location>
        <topology evidence="1 8">Single-pass type I membrane protein</topology>
    </subcellularLocation>
</comment>
<dbReference type="GO" id="GO:0012505">
    <property type="term" value="C:endomembrane system"/>
    <property type="evidence" value="ECO:0007669"/>
    <property type="project" value="UniProtKB-SubCell"/>
</dbReference>
<keyword evidence="5 9" id="KW-1133">Transmembrane helix</keyword>
<reference evidence="11 13" key="1">
    <citation type="journal article" date="2012" name="Nature">
        <title>Algal genomes reveal evolutionary mosaicism and the fate of nucleomorphs.</title>
        <authorList>
            <consortium name="DOE Joint Genome Institute"/>
            <person name="Curtis B.A."/>
            <person name="Tanifuji G."/>
            <person name="Burki F."/>
            <person name="Gruber A."/>
            <person name="Irimia M."/>
            <person name="Maruyama S."/>
            <person name="Arias M.C."/>
            <person name="Ball S.G."/>
            <person name="Gile G.H."/>
            <person name="Hirakawa Y."/>
            <person name="Hopkins J.F."/>
            <person name="Kuo A."/>
            <person name="Rensing S.A."/>
            <person name="Schmutz J."/>
            <person name="Symeonidi A."/>
            <person name="Elias M."/>
            <person name="Eveleigh R.J."/>
            <person name="Herman E.K."/>
            <person name="Klute M.J."/>
            <person name="Nakayama T."/>
            <person name="Obornik M."/>
            <person name="Reyes-Prieto A."/>
            <person name="Armbrust E.V."/>
            <person name="Aves S.J."/>
            <person name="Beiko R.G."/>
            <person name="Coutinho P."/>
            <person name="Dacks J.B."/>
            <person name="Durnford D.G."/>
            <person name="Fast N.M."/>
            <person name="Green B.R."/>
            <person name="Grisdale C.J."/>
            <person name="Hempel F."/>
            <person name="Henrissat B."/>
            <person name="Hoppner M.P."/>
            <person name="Ishida K."/>
            <person name="Kim E."/>
            <person name="Koreny L."/>
            <person name="Kroth P.G."/>
            <person name="Liu Y."/>
            <person name="Malik S.B."/>
            <person name="Maier U.G."/>
            <person name="McRose D."/>
            <person name="Mock T."/>
            <person name="Neilson J.A."/>
            <person name="Onodera N.T."/>
            <person name="Poole A.M."/>
            <person name="Pritham E.J."/>
            <person name="Richards T.A."/>
            <person name="Rocap G."/>
            <person name="Roy S.W."/>
            <person name="Sarai C."/>
            <person name="Schaack S."/>
            <person name="Shirato S."/>
            <person name="Slamovits C.H."/>
            <person name="Spencer D.F."/>
            <person name="Suzuki S."/>
            <person name="Worden A.Z."/>
            <person name="Zauner S."/>
            <person name="Barry K."/>
            <person name="Bell C."/>
            <person name="Bharti A.K."/>
            <person name="Crow J.A."/>
            <person name="Grimwood J."/>
            <person name="Kramer R."/>
            <person name="Lindquist E."/>
            <person name="Lucas S."/>
            <person name="Salamov A."/>
            <person name="McFadden G.I."/>
            <person name="Lane C.E."/>
            <person name="Keeling P.J."/>
            <person name="Gray M.W."/>
            <person name="Grigoriev I.V."/>
            <person name="Archibald J.M."/>
        </authorList>
    </citation>
    <scope>NUCLEOTIDE SEQUENCE</scope>
    <source>
        <strain evidence="11 13">CCMP2712</strain>
    </source>
</reference>
<gene>
    <name evidence="11" type="ORF">GUITHDRAFT_157078</name>
</gene>
<evidence type="ECO:0000313" key="12">
    <source>
        <dbReference type="EnsemblProtists" id="EKX52597"/>
    </source>
</evidence>
<dbReference type="Pfam" id="PF01105">
    <property type="entry name" value="EMP24_GP25L"/>
    <property type="match status" value="1"/>
</dbReference>
<dbReference type="SUPFAM" id="SSF101576">
    <property type="entry name" value="Supernatant protein factor (SPF), C-terminal domain"/>
    <property type="match status" value="1"/>
</dbReference>
<keyword evidence="6 9" id="KW-0472">Membrane</keyword>
<dbReference type="InterPro" id="IPR009038">
    <property type="entry name" value="GOLD_dom"/>
</dbReference>
<evidence type="ECO:0000313" key="13">
    <source>
        <dbReference type="Proteomes" id="UP000011087"/>
    </source>
</evidence>
<dbReference type="HOGENOM" id="CLU_066963_4_0_1"/>
<evidence type="ECO:0000256" key="1">
    <source>
        <dbReference type="ARBA" id="ARBA00004479"/>
    </source>
</evidence>
<feature type="transmembrane region" description="Helical" evidence="9">
    <location>
        <begin position="110"/>
        <end position="132"/>
    </location>
</feature>
<dbReference type="InterPro" id="IPR036598">
    <property type="entry name" value="GOLD_dom_sf"/>
</dbReference>
<keyword evidence="13" id="KW-1185">Reference proteome</keyword>
<feature type="domain" description="GOLD" evidence="10">
    <location>
        <begin position="1"/>
        <end position="53"/>
    </location>
</feature>
<name>L1JW34_GUITC</name>
<evidence type="ECO:0000256" key="4">
    <source>
        <dbReference type="ARBA" id="ARBA00022729"/>
    </source>
</evidence>
<dbReference type="EMBL" id="JH992972">
    <property type="protein sequence ID" value="EKX52597.1"/>
    <property type="molecule type" value="Genomic_DNA"/>
</dbReference>
<dbReference type="InterPro" id="IPR015720">
    <property type="entry name" value="Emp24-like"/>
</dbReference>
<evidence type="ECO:0000256" key="7">
    <source>
        <dbReference type="ARBA" id="ARBA00037847"/>
    </source>
</evidence>
<evidence type="ECO:0000256" key="5">
    <source>
        <dbReference type="ARBA" id="ARBA00022989"/>
    </source>
</evidence>
<dbReference type="OMA" id="MQVRDRN"/>
<dbReference type="AlphaFoldDB" id="L1JW34"/>
<dbReference type="PROSITE" id="PS50866">
    <property type="entry name" value="GOLD"/>
    <property type="match status" value="1"/>
</dbReference>
<accession>L1JW34</accession>
<dbReference type="KEGG" id="gtt:GUITHDRAFT_157078"/>
<evidence type="ECO:0000256" key="3">
    <source>
        <dbReference type="ARBA" id="ARBA00022692"/>
    </source>
</evidence>
<dbReference type="eggNOG" id="KOG1692">
    <property type="taxonomic scope" value="Eukaryota"/>
</dbReference>
<dbReference type="OrthoDB" id="1929172at2759"/>
<dbReference type="PANTHER" id="PTHR22811">
    <property type="entry name" value="TRANSMEMBRANE EMP24 DOMAIN-CONTAINING PROTEIN"/>
    <property type="match status" value="1"/>
</dbReference>
<dbReference type="GO" id="GO:0016020">
    <property type="term" value="C:membrane"/>
    <property type="evidence" value="ECO:0007669"/>
    <property type="project" value="UniProtKB-SubCell"/>
</dbReference>
<organism evidence="11">
    <name type="scientific">Guillardia theta (strain CCMP2712)</name>
    <name type="common">Cryptophyte</name>
    <dbReference type="NCBI Taxonomy" id="905079"/>
    <lineage>
        <taxon>Eukaryota</taxon>
        <taxon>Cryptophyceae</taxon>
        <taxon>Pyrenomonadales</taxon>
        <taxon>Geminigeraceae</taxon>
        <taxon>Guillardia</taxon>
    </lineage>
</organism>
<proteinExistence type="inferred from homology"/>
<reference evidence="13" key="2">
    <citation type="submission" date="2012-11" db="EMBL/GenBank/DDBJ databases">
        <authorList>
            <person name="Kuo A."/>
            <person name="Curtis B.A."/>
            <person name="Tanifuji G."/>
            <person name="Burki F."/>
            <person name="Gruber A."/>
            <person name="Irimia M."/>
            <person name="Maruyama S."/>
            <person name="Arias M.C."/>
            <person name="Ball S.G."/>
            <person name="Gile G.H."/>
            <person name="Hirakawa Y."/>
            <person name="Hopkins J.F."/>
            <person name="Rensing S.A."/>
            <person name="Schmutz J."/>
            <person name="Symeonidi A."/>
            <person name="Elias M."/>
            <person name="Eveleigh R.J."/>
            <person name="Herman E.K."/>
            <person name="Klute M.J."/>
            <person name="Nakayama T."/>
            <person name="Obornik M."/>
            <person name="Reyes-Prieto A."/>
            <person name="Armbrust E.V."/>
            <person name="Aves S.J."/>
            <person name="Beiko R.G."/>
            <person name="Coutinho P."/>
            <person name="Dacks J.B."/>
            <person name="Durnford D.G."/>
            <person name="Fast N.M."/>
            <person name="Green B.R."/>
            <person name="Grisdale C."/>
            <person name="Hempe F."/>
            <person name="Henrissat B."/>
            <person name="Hoppner M.P."/>
            <person name="Ishida K.-I."/>
            <person name="Kim E."/>
            <person name="Koreny L."/>
            <person name="Kroth P.G."/>
            <person name="Liu Y."/>
            <person name="Malik S.-B."/>
            <person name="Maier U.G."/>
            <person name="McRose D."/>
            <person name="Mock T."/>
            <person name="Neilson J.A."/>
            <person name="Onodera N.T."/>
            <person name="Poole A.M."/>
            <person name="Pritham E.J."/>
            <person name="Richards T.A."/>
            <person name="Rocap G."/>
            <person name="Roy S.W."/>
            <person name="Sarai C."/>
            <person name="Schaack S."/>
            <person name="Shirato S."/>
            <person name="Slamovits C.H."/>
            <person name="Spencer D.F."/>
            <person name="Suzuki S."/>
            <person name="Worden A.Z."/>
            <person name="Zauner S."/>
            <person name="Barry K."/>
            <person name="Bell C."/>
            <person name="Bharti A.K."/>
            <person name="Crow J.A."/>
            <person name="Grimwood J."/>
            <person name="Kramer R."/>
            <person name="Lindquist E."/>
            <person name="Lucas S."/>
            <person name="Salamov A."/>
            <person name="McFadden G.I."/>
            <person name="Lane C.E."/>
            <person name="Keeling P.J."/>
            <person name="Gray M.W."/>
            <person name="Grigoriev I.V."/>
            <person name="Archibald J.M."/>
        </authorList>
    </citation>
    <scope>NUCLEOTIDE SEQUENCE</scope>
    <source>
        <strain evidence="13">CCMP2712</strain>
    </source>
</reference>
<evidence type="ECO:0000259" key="10">
    <source>
        <dbReference type="PROSITE" id="PS50866"/>
    </source>
</evidence>
<dbReference type="PaxDb" id="55529-EKX52597"/>
<evidence type="ECO:0000256" key="8">
    <source>
        <dbReference type="RuleBase" id="RU003827"/>
    </source>
</evidence>